<gene>
    <name evidence="2" type="ORF">JOQ06_021318</name>
</gene>
<evidence type="ECO:0000313" key="3">
    <source>
        <dbReference type="Proteomes" id="UP001219934"/>
    </source>
</evidence>
<dbReference type="EMBL" id="JAPTMU010000057">
    <property type="protein sequence ID" value="KAJ4922814.1"/>
    <property type="molecule type" value="Genomic_DNA"/>
</dbReference>
<feature type="compositionally biased region" description="Basic and acidic residues" evidence="1">
    <location>
        <begin position="127"/>
        <end position="136"/>
    </location>
</feature>
<feature type="region of interest" description="Disordered" evidence="1">
    <location>
        <begin position="98"/>
        <end position="136"/>
    </location>
</feature>
<dbReference type="Proteomes" id="UP001219934">
    <property type="component" value="Unassembled WGS sequence"/>
</dbReference>
<comment type="caution">
    <text evidence="2">The sequence shown here is derived from an EMBL/GenBank/DDBJ whole genome shotgun (WGS) entry which is preliminary data.</text>
</comment>
<feature type="non-terminal residue" evidence="2">
    <location>
        <position position="1"/>
    </location>
</feature>
<reference evidence="2" key="1">
    <citation type="submission" date="2022-11" db="EMBL/GenBank/DDBJ databases">
        <title>Chromosome-level genome of Pogonophryne albipinna.</title>
        <authorList>
            <person name="Jo E."/>
        </authorList>
    </citation>
    <scope>NUCLEOTIDE SEQUENCE</scope>
    <source>
        <strain evidence="2">SGF0006</strain>
        <tissue evidence="2">Muscle</tissue>
    </source>
</reference>
<evidence type="ECO:0000313" key="2">
    <source>
        <dbReference type="EMBL" id="KAJ4922814.1"/>
    </source>
</evidence>
<proteinExistence type="predicted"/>
<accession>A0AAD6F5U2</accession>
<organism evidence="2 3">
    <name type="scientific">Pogonophryne albipinna</name>
    <dbReference type="NCBI Taxonomy" id="1090488"/>
    <lineage>
        <taxon>Eukaryota</taxon>
        <taxon>Metazoa</taxon>
        <taxon>Chordata</taxon>
        <taxon>Craniata</taxon>
        <taxon>Vertebrata</taxon>
        <taxon>Euteleostomi</taxon>
        <taxon>Actinopterygii</taxon>
        <taxon>Neopterygii</taxon>
        <taxon>Teleostei</taxon>
        <taxon>Neoteleostei</taxon>
        <taxon>Acanthomorphata</taxon>
        <taxon>Eupercaria</taxon>
        <taxon>Perciformes</taxon>
        <taxon>Notothenioidei</taxon>
        <taxon>Pogonophryne</taxon>
    </lineage>
</organism>
<keyword evidence="3" id="KW-1185">Reference proteome</keyword>
<sequence length="173" mass="19077">TAADCRRRHRAMSYDCELGLVLGRWAVVTSAVLALPRPRLHGDAEFVATIHAEAQPERREPVLIPLSSNKGRFEQISPPRLEEHIPFIPLTSPVYLSTLPESTSNPSTPPPKPARRGKPCLLDGVFGEDRGSPPERQRSHLLSLMMLSRCVSGEALTPIRPPCRSPPHHPSPP</sequence>
<protein>
    <submittedName>
        <fullName evidence="2">Uncharacterized protein</fullName>
    </submittedName>
</protein>
<dbReference type="AlphaFoldDB" id="A0AAD6F5U2"/>
<evidence type="ECO:0000256" key="1">
    <source>
        <dbReference type="SAM" id="MobiDB-lite"/>
    </source>
</evidence>
<feature type="non-terminal residue" evidence="2">
    <location>
        <position position="173"/>
    </location>
</feature>
<name>A0AAD6F5U2_9TELE</name>